<evidence type="ECO:0000256" key="3">
    <source>
        <dbReference type="ARBA" id="ARBA00022552"/>
    </source>
</evidence>
<dbReference type="CDD" id="cd08553">
    <property type="entry name" value="PIN_Fcf1-like"/>
    <property type="match status" value="1"/>
</dbReference>
<dbReference type="FunFam" id="3.40.50.1010:FF:000006">
    <property type="entry name" value="rRNA-processing protein UTP23 homolog"/>
    <property type="match status" value="1"/>
</dbReference>
<feature type="domain" description="UTP23 sensor motif region" evidence="8">
    <location>
        <begin position="226"/>
        <end position="243"/>
    </location>
</feature>
<keyword evidence="10" id="KW-1185">Reference proteome</keyword>
<feature type="compositionally biased region" description="Basic and acidic residues" evidence="7">
    <location>
        <begin position="245"/>
        <end position="265"/>
    </location>
</feature>
<name>A0A7J8UPR9_9ROSI</name>
<organism evidence="9 10">
    <name type="scientific">Gossypium klotzschianum</name>
    <dbReference type="NCBI Taxonomy" id="34286"/>
    <lineage>
        <taxon>Eukaryota</taxon>
        <taxon>Viridiplantae</taxon>
        <taxon>Streptophyta</taxon>
        <taxon>Embryophyta</taxon>
        <taxon>Tracheophyta</taxon>
        <taxon>Spermatophyta</taxon>
        <taxon>Magnoliopsida</taxon>
        <taxon>eudicotyledons</taxon>
        <taxon>Gunneridae</taxon>
        <taxon>Pentapetalae</taxon>
        <taxon>rosids</taxon>
        <taxon>malvids</taxon>
        <taxon>Malvales</taxon>
        <taxon>Malvaceae</taxon>
        <taxon>Malvoideae</taxon>
        <taxon>Gossypium</taxon>
    </lineage>
</organism>
<feature type="region of interest" description="Disordered" evidence="7">
    <location>
        <begin position="177"/>
        <end position="279"/>
    </location>
</feature>
<dbReference type="GO" id="GO:0032040">
    <property type="term" value="C:small-subunit processome"/>
    <property type="evidence" value="ECO:0007669"/>
    <property type="project" value="InterPro"/>
</dbReference>
<evidence type="ECO:0000313" key="9">
    <source>
        <dbReference type="EMBL" id="MBA0652457.1"/>
    </source>
</evidence>
<comment type="subcellular location">
    <subcellularLocation>
        <location evidence="1">Nucleus</location>
        <location evidence="1">Nucleolus</location>
    </subcellularLocation>
</comment>
<sequence>MRFKKQKRHRKTVRFFCVCFGFRQPFKVLCDGTFVHHLLHNDLTPADKALSNCLSAPVKLFTTSCVLAELKKLGAAQSASFQAARKLAIARCDHEKVVSADACIAEVIGENNSEHFFVATQDADLRKKLQKVPNVPLIFGLRNALFLEQPSKFQRDFVKSSEEKRLHLTEKEYKALEKRTTSVSANADEEDSGDEEGLGHHNPGLQAHDTRNYSGKERDVKDRVRFKRKKAKGPNPLSVKKKKGHENLNRASGKEVKGDDGNGENKRKRKRSRRGKTVAGADGLHTPIIVGIQVFIPYSTYEGSLWTNPLGNVDGDCDIWCEGL</sequence>
<evidence type="ECO:0000256" key="6">
    <source>
        <dbReference type="ARBA" id="ARBA00038503"/>
    </source>
</evidence>
<feature type="non-terminal residue" evidence="9">
    <location>
        <position position="1"/>
    </location>
</feature>
<feature type="compositionally biased region" description="Acidic residues" evidence="7">
    <location>
        <begin position="187"/>
        <end position="196"/>
    </location>
</feature>
<feature type="compositionally biased region" description="Basic residues" evidence="7">
    <location>
        <begin position="266"/>
        <end position="276"/>
    </location>
</feature>
<comment type="function">
    <text evidence="5">Involved in rRNA-processing and ribosome biogenesis.</text>
</comment>
<dbReference type="GO" id="GO:0006364">
    <property type="term" value="P:rRNA processing"/>
    <property type="evidence" value="ECO:0007669"/>
    <property type="project" value="UniProtKB-KW"/>
</dbReference>
<accession>A0A7J8UPR9</accession>
<dbReference type="Proteomes" id="UP000593573">
    <property type="component" value="Unassembled WGS sequence"/>
</dbReference>
<evidence type="ECO:0000256" key="5">
    <source>
        <dbReference type="ARBA" id="ARBA00037300"/>
    </source>
</evidence>
<evidence type="ECO:0000313" key="10">
    <source>
        <dbReference type="Proteomes" id="UP000593573"/>
    </source>
</evidence>
<gene>
    <name evidence="9" type="ORF">Goklo_019718</name>
</gene>
<dbReference type="AlphaFoldDB" id="A0A7J8UPR9"/>
<reference evidence="9 10" key="1">
    <citation type="journal article" date="2019" name="Genome Biol. Evol.">
        <title>Insights into the evolution of the New World diploid cottons (Gossypium, subgenus Houzingenia) based on genome sequencing.</title>
        <authorList>
            <person name="Grover C.E."/>
            <person name="Arick M.A. 2nd"/>
            <person name="Thrash A."/>
            <person name="Conover J.L."/>
            <person name="Sanders W.S."/>
            <person name="Peterson D.G."/>
            <person name="Frelichowski J.E."/>
            <person name="Scheffler J.A."/>
            <person name="Scheffler B.E."/>
            <person name="Wendel J.F."/>
        </authorList>
    </citation>
    <scope>NUCLEOTIDE SEQUENCE [LARGE SCALE GENOMIC DNA]</scope>
    <source>
        <strain evidence="9">57</strain>
        <tissue evidence="9">Leaf</tissue>
    </source>
</reference>
<keyword evidence="2" id="KW-0690">Ribosome biogenesis</keyword>
<dbReference type="InterPro" id="IPR006984">
    <property type="entry name" value="Fcf1/UTP23"/>
</dbReference>
<dbReference type="PANTHER" id="PTHR12416">
    <property type="entry name" value="RRNA-PROCESSING PROTEIN UTP23 HOMOLOG"/>
    <property type="match status" value="1"/>
</dbReference>
<dbReference type="SUPFAM" id="SSF88723">
    <property type="entry name" value="PIN domain-like"/>
    <property type="match status" value="1"/>
</dbReference>
<evidence type="ECO:0000259" key="8">
    <source>
        <dbReference type="Pfam" id="PF24779"/>
    </source>
</evidence>
<dbReference type="Gene3D" id="3.40.50.1010">
    <property type="entry name" value="5'-nuclease"/>
    <property type="match status" value="1"/>
</dbReference>
<feature type="compositionally biased region" description="Basic and acidic residues" evidence="7">
    <location>
        <begin position="208"/>
        <end position="223"/>
    </location>
</feature>
<dbReference type="Pfam" id="PF24779">
    <property type="entry name" value="UTP23_sensor"/>
    <property type="match status" value="1"/>
</dbReference>
<dbReference type="Pfam" id="PF04900">
    <property type="entry name" value="Fcf1"/>
    <property type="match status" value="1"/>
</dbReference>
<protein>
    <recommendedName>
        <fullName evidence="8">UTP23 sensor motif region domain-containing protein</fullName>
    </recommendedName>
</protein>
<keyword evidence="3" id="KW-0698">rRNA processing</keyword>
<dbReference type="InterPro" id="IPR029060">
    <property type="entry name" value="PIN-like_dom_sf"/>
</dbReference>
<comment type="caution">
    <text evidence="9">The sequence shown here is derived from an EMBL/GenBank/DDBJ whole genome shotgun (WGS) entry which is preliminary data.</text>
</comment>
<comment type="similarity">
    <text evidence="6">Belongs to the UTP23/FCF1 family. UTP23 subfamily.</text>
</comment>
<evidence type="ECO:0000256" key="1">
    <source>
        <dbReference type="ARBA" id="ARBA00004604"/>
    </source>
</evidence>
<dbReference type="InterPro" id="IPR057776">
    <property type="entry name" value="UTP23_sensor"/>
</dbReference>
<evidence type="ECO:0000256" key="2">
    <source>
        <dbReference type="ARBA" id="ARBA00022517"/>
    </source>
</evidence>
<evidence type="ECO:0000256" key="7">
    <source>
        <dbReference type="SAM" id="MobiDB-lite"/>
    </source>
</evidence>
<keyword evidence="4" id="KW-0539">Nucleus</keyword>
<evidence type="ECO:0000256" key="4">
    <source>
        <dbReference type="ARBA" id="ARBA00023242"/>
    </source>
</evidence>
<dbReference type="OrthoDB" id="25675at2759"/>
<proteinExistence type="inferred from homology"/>
<dbReference type="EMBL" id="JABFAB010000007">
    <property type="protein sequence ID" value="MBA0652457.1"/>
    <property type="molecule type" value="Genomic_DNA"/>
</dbReference>